<keyword evidence="5" id="KW-0804">Transcription</keyword>
<dbReference type="Gramene" id="OMERI03G30000.1">
    <property type="protein sequence ID" value="OMERI03G30000.1"/>
    <property type="gene ID" value="OMERI03G30000"/>
</dbReference>
<reference evidence="9" key="2">
    <citation type="submission" date="2018-05" db="EMBL/GenBank/DDBJ databases">
        <title>OmerRS3 (Oryza meridionalis Reference Sequence Version 3).</title>
        <authorList>
            <person name="Zhang J."/>
            <person name="Kudrna D."/>
            <person name="Lee S."/>
            <person name="Talag J."/>
            <person name="Welchert J."/>
            <person name="Wing R.A."/>
        </authorList>
    </citation>
    <scope>NUCLEOTIDE SEQUENCE [LARGE SCALE GENOMIC DNA]</scope>
    <source>
        <strain evidence="9">cv. OR44</strain>
    </source>
</reference>
<accession>A0A0E0D6B8</accession>
<keyword evidence="6" id="KW-0539">Nucleus</keyword>
<feature type="region of interest" description="Disordered" evidence="8">
    <location>
        <begin position="114"/>
        <end position="158"/>
    </location>
</feature>
<keyword evidence="4" id="KW-0371">Homeobox</keyword>
<feature type="compositionally biased region" description="Basic and acidic residues" evidence="8">
    <location>
        <begin position="64"/>
        <end position="73"/>
    </location>
</feature>
<organism evidence="9">
    <name type="scientific">Oryza meridionalis</name>
    <dbReference type="NCBI Taxonomy" id="40149"/>
    <lineage>
        <taxon>Eukaryota</taxon>
        <taxon>Viridiplantae</taxon>
        <taxon>Streptophyta</taxon>
        <taxon>Embryophyta</taxon>
        <taxon>Tracheophyta</taxon>
        <taxon>Spermatophyta</taxon>
        <taxon>Magnoliopsida</taxon>
        <taxon>Liliopsida</taxon>
        <taxon>Poales</taxon>
        <taxon>Poaceae</taxon>
        <taxon>BOP clade</taxon>
        <taxon>Oryzoideae</taxon>
        <taxon>Oryzeae</taxon>
        <taxon>Oryzinae</taxon>
        <taxon>Oryza</taxon>
    </lineage>
</organism>
<keyword evidence="1" id="KW-0217">Developmental protein</keyword>
<name>A0A0E0D6B8_9ORYZ</name>
<evidence type="ECO:0000256" key="5">
    <source>
        <dbReference type="ARBA" id="ARBA00023163"/>
    </source>
</evidence>
<dbReference type="PANTHER" id="PTHR47288">
    <property type="entry name" value="WUSCHEL-RELATED HOMEOBOX 9"/>
    <property type="match status" value="1"/>
</dbReference>
<dbReference type="GO" id="GO:0050793">
    <property type="term" value="P:regulation of developmental process"/>
    <property type="evidence" value="ECO:0007669"/>
    <property type="project" value="InterPro"/>
</dbReference>
<feature type="region of interest" description="Disordered" evidence="8">
    <location>
        <begin position="20"/>
        <end position="79"/>
    </location>
</feature>
<feature type="compositionally biased region" description="Low complexity" evidence="8">
    <location>
        <begin position="145"/>
        <end position="154"/>
    </location>
</feature>
<reference evidence="9" key="1">
    <citation type="submission" date="2015-04" db="UniProtKB">
        <authorList>
            <consortium name="EnsemblPlants"/>
        </authorList>
    </citation>
    <scope>IDENTIFICATION</scope>
</reference>
<feature type="compositionally biased region" description="Polar residues" evidence="8">
    <location>
        <begin position="49"/>
        <end position="59"/>
    </location>
</feature>
<dbReference type="EnsemblPlants" id="OMERI03G30000.1">
    <property type="protein sequence ID" value="OMERI03G30000.1"/>
    <property type="gene ID" value="OMERI03G30000"/>
</dbReference>
<keyword evidence="10" id="KW-1185">Reference proteome</keyword>
<evidence type="ECO:0000256" key="4">
    <source>
        <dbReference type="ARBA" id="ARBA00023155"/>
    </source>
</evidence>
<evidence type="ECO:0000256" key="3">
    <source>
        <dbReference type="ARBA" id="ARBA00023125"/>
    </source>
</evidence>
<sequence length="514" mass="54134">MASPNRHWPSMFRSNLACNIQQQQQQPDMNGNGGSSSSSFLLSPPAAATTGNGKPSLLSSGCEEGTRNPEAKPRWNPRPEQIRILEGIFNSGMVNPPRDEIRRIRLQLQEYGQVGDANNRKSRTKNKLRAAGHHHHHGGADARGRAAALPRASAPPSTNIVLPSAAAAAPLTPPRRHLLAATSSSSSSSDRSSGSSKSVKPAAALLTSAAIDLFSPAPAPTTQLPACQLYYHSHPTPLARDDQLITSPESSSLLLQWPASQYMPATELGGVLGSSSHTQTPAAITTHPSISPTVLLGLCNEALGQHQQETMDDMMITCSNASKVFNHHSLDMSCTDAVSAVIRDDEKARLGLLHYGIGVTAAANPAHHHHHHHHLASPVHDAVSAADASTAAMILPFNTTAAATPSNVVATSSALIADQLQGLLDAGLLQGGAAPPPPSATVVAVSRDDETMCTKTTSYSFPATMHLNVRMFGEAAVLVRYSGEPVLVDDSGVTVEPLQQGATYYVLVTEEGVH</sequence>
<evidence type="ECO:0000256" key="6">
    <source>
        <dbReference type="ARBA" id="ARBA00023242"/>
    </source>
</evidence>
<evidence type="ECO:0000313" key="10">
    <source>
        <dbReference type="Proteomes" id="UP000008021"/>
    </source>
</evidence>
<keyword evidence="3" id="KW-0238">DNA-binding</keyword>
<evidence type="ECO:0000256" key="1">
    <source>
        <dbReference type="ARBA" id="ARBA00022473"/>
    </source>
</evidence>
<dbReference type="HOGENOM" id="CLU_030463_2_0_1"/>
<dbReference type="STRING" id="40149.A0A0E0D6B8"/>
<comment type="similarity">
    <text evidence="7">Belongs to the WUS homeobox family.</text>
</comment>
<dbReference type="GO" id="GO:0003700">
    <property type="term" value="F:DNA-binding transcription factor activity"/>
    <property type="evidence" value="ECO:0007669"/>
    <property type="project" value="InterPro"/>
</dbReference>
<feature type="compositionally biased region" description="Basic residues" evidence="8">
    <location>
        <begin position="120"/>
        <end position="137"/>
    </location>
</feature>
<evidence type="ECO:0000256" key="2">
    <source>
        <dbReference type="ARBA" id="ARBA00023015"/>
    </source>
</evidence>
<feature type="region of interest" description="Disordered" evidence="8">
    <location>
        <begin position="178"/>
        <end position="197"/>
    </location>
</feature>
<dbReference type="InterPro" id="IPR044557">
    <property type="entry name" value="WOX8/9-like"/>
</dbReference>
<keyword evidence="2" id="KW-0805">Transcription regulation</keyword>
<protein>
    <recommendedName>
        <fullName evidence="11">Homeobox domain-containing protein</fullName>
    </recommendedName>
</protein>
<evidence type="ECO:0000256" key="8">
    <source>
        <dbReference type="SAM" id="MobiDB-lite"/>
    </source>
</evidence>
<feature type="compositionally biased region" description="Low complexity" evidence="8">
    <location>
        <begin position="179"/>
        <end position="197"/>
    </location>
</feature>
<dbReference type="PANTHER" id="PTHR47288:SF2">
    <property type="entry name" value="WUSCHEL-RELATED HOMEOBOX 12"/>
    <property type="match status" value="1"/>
</dbReference>
<evidence type="ECO:0000313" key="9">
    <source>
        <dbReference type="EnsemblPlants" id="OMERI03G30000.1"/>
    </source>
</evidence>
<dbReference type="AlphaFoldDB" id="A0A0E0D6B8"/>
<dbReference type="Proteomes" id="UP000008021">
    <property type="component" value="Chromosome 3"/>
</dbReference>
<evidence type="ECO:0000256" key="7">
    <source>
        <dbReference type="ARBA" id="ARBA00024040"/>
    </source>
</evidence>
<evidence type="ECO:0008006" key="11">
    <source>
        <dbReference type="Google" id="ProtNLM"/>
    </source>
</evidence>
<proteinExistence type="inferred from homology"/>
<dbReference type="GO" id="GO:0003677">
    <property type="term" value="F:DNA binding"/>
    <property type="evidence" value="ECO:0007669"/>
    <property type="project" value="UniProtKB-KW"/>
</dbReference>